<evidence type="ECO:0000259" key="1">
    <source>
        <dbReference type="Pfam" id="PF01869"/>
    </source>
</evidence>
<proteinExistence type="predicted"/>
<sequence>MTIFLGVDGGGTKTALCLTDENGAVLASLETMSIYRPGHVAQVEEILASALKELGAGEVDAAFFGFPGYGEISAEVPLLDALPARLLGHDRYRCDNDSVCGWAGSLGGADGINVVSGTGSIAYGRRNGTGLRVGGWGEGFGDEGSGHWLGVEGLRLFSRMSDGRVPEGPLLGLLREHLSLAGDLDLVDVVINRWGRDRTPVAALSRVVVEAARAGDPGAQGLLETAGAELALLVQVGRRRLGFAVDEAVPVSYSGGVFSAAEVVDAFTRHLGDGFDLRKPLHSPVIGAALLAREV</sequence>
<reference evidence="2 3" key="1">
    <citation type="submission" date="2023-07" db="EMBL/GenBank/DDBJ databases">
        <title>Sequencing the genomes of 1000 actinobacteria strains.</title>
        <authorList>
            <person name="Klenk H.-P."/>
        </authorList>
    </citation>
    <scope>NUCLEOTIDE SEQUENCE [LARGE SCALE GENOMIC DNA]</scope>
    <source>
        <strain evidence="2 3">DSM 44388</strain>
    </source>
</reference>
<dbReference type="PANTHER" id="PTHR43190:SF3">
    <property type="entry name" value="N-ACETYL-D-GLUCOSAMINE KINASE"/>
    <property type="match status" value="1"/>
</dbReference>
<organism evidence="2 3">
    <name type="scientific">Kineosporia succinea</name>
    <dbReference type="NCBI Taxonomy" id="84632"/>
    <lineage>
        <taxon>Bacteria</taxon>
        <taxon>Bacillati</taxon>
        <taxon>Actinomycetota</taxon>
        <taxon>Actinomycetes</taxon>
        <taxon>Kineosporiales</taxon>
        <taxon>Kineosporiaceae</taxon>
        <taxon>Kineosporia</taxon>
    </lineage>
</organism>
<dbReference type="CDD" id="cd24007">
    <property type="entry name" value="ASKHA_NBD_eukNAGK-like"/>
    <property type="match status" value="1"/>
</dbReference>
<dbReference type="Pfam" id="PF01869">
    <property type="entry name" value="BcrAD_BadFG"/>
    <property type="match status" value="1"/>
</dbReference>
<dbReference type="Proteomes" id="UP001235712">
    <property type="component" value="Unassembled WGS sequence"/>
</dbReference>
<dbReference type="SUPFAM" id="SSF53067">
    <property type="entry name" value="Actin-like ATPase domain"/>
    <property type="match status" value="2"/>
</dbReference>
<dbReference type="InterPro" id="IPR043129">
    <property type="entry name" value="ATPase_NBD"/>
</dbReference>
<dbReference type="EMBL" id="JAUSQZ010000001">
    <property type="protein sequence ID" value="MDP9825163.1"/>
    <property type="molecule type" value="Genomic_DNA"/>
</dbReference>
<name>A0ABT9NXK7_9ACTN</name>
<dbReference type="Gene3D" id="3.30.420.40">
    <property type="match status" value="2"/>
</dbReference>
<evidence type="ECO:0000313" key="2">
    <source>
        <dbReference type="EMBL" id="MDP9825163.1"/>
    </source>
</evidence>
<dbReference type="PANTHER" id="PTHR43190">
    <property type="entry name" value="N-ACETYL-D-GLUCOSAMINE KINASE"/>
    <property type="match status" value="1"/>
</dbReference>
<dbReference type="InterPro" id="IPR002731">
    <property type="entry name" value="ATPase_BadF"/>
</dbReference>
<dbReference type="RefSeq" id="WP_307238660.1">
    <property type="nucleotide sequence ID" value="NZ_JAUSQZ010000001.1"/>
</dbReference>
<dbReference type="InterPro" id="IPR052519">
    <property type="entry name" value="Euk-type_GlcNAc_Kinase"/>
</dbReference>
<keyword evidence="3" id="KW-1185">Reference proteome</keyword>
<accession>A0ABT9NXK7</accession>
<feature type="domain" description="ATPase BadF/BadG/BcrA/BcrD type" evidence="1">
    <location>
        <begin position="5"/>
        <end position="292"/>
    </location>
</feature>
<comment type="caution">
    <text evidence="2">The sequence shown here is derived from an EMBL/GenBank/DDBJ whole genome shotgun (WGS) entry which is preliminary data.</text>
</comment>
<evidence type="ECO:0000313" key="3">
    <source>
        <dbReference type="Proteomes" id="UP001235712"/>
    </source>
</evidence>
<protein>
    <submittedName>
        <fullName evidence="2">N-acetylglucosamine kinase-like BadF-type ATPase</fullName>
    </submittedName>
</protein>
<gene>
    <name evidence="2" type="ORF">J2S57_000912</name>
</gene>